<proteinExistence type="inferred from homology"/>
<protein>
    <submittedName>
        <fullName evidence="8">ABC transporter permease</fullName>
    </submittedName>
</protein>
<dbReference type="RefSeq" id="WP_002959413.1">
    <property type="nucleotide sequence ID" value="NZ_CP029490.1"/>
</dbReference>
<dbReference type="InterPro" id="IPR035906">
    <property type="entry name" value="MetI-like_sf"/>
</dbReference>
<dbReference type="InterPro" id="IPR051204">
    <property type="entry name" value="ABC_transp_perm/SBD"/>
</dbReference>
<feature type="transmembrane region" description="Helical" evidence="6">
    <location>
        <begin position="50"/>
        <end position="73"/>
    </location>
</feature>
<feature type="domain" description="ABC transmembrane type-1" evidence="7">
    <location>
        <begin position="20"/>
        <end position="200"/>
    </location>
</feature>
<evidence type="ECO:0000313" key="9">
    <source>
        <dbReference type="Proteomes" id="UP000245369"/>
    </source>
</evidence>
<dbReference type="EMBL" id="CP029490">
    <property type="protein sequence ID" value="AWN20755.1"/>
    <property type="molecule type" value="Genomic_DNA"/>
</dbReference>
<reference evidence="8 9" key="1">
    <citation type="submission" date="2018-05" db="EMBL/GenBank/DDBJ databases">
        <title>Complete genome sequences of Streptococcus sobrinus.</title>
        <authorList>
            <person name="Sales M."/>
            <person name="Jensen P.A."/>
        </authorList>
    </citation>
    <scope>NUCLEOTIDE SEQUENCE [LARGE SCALE GENOMIC DNA]</scope>
    <source>
        <strain evidence="8 9">SL1</strain>
    </source>
</reference>
<feature type="transmembrane region" description="Helical" evidence="6">
    <location>
        <begin position="130"/>
        <end position="157"/>
    </location>
</feature>
<accession>A0ABN5LLS9</accession>
<dbReference type="Gene3D" id="1.10.3720.10">
    <property type="entry name" value="MetI-like"/>
    <property type="match status" value="1"/>
</dbReference>
<evidence type="ECO:0000256" key="1">
    <source>
        <dbReference type="ARBA" id="ARBA00004141"/>
    </source>
</evidence>
<keyword evidence="2 6" id="KW-0813">Transport</keyword>
<feature type="transmembrane region" description="Helical" evidence="6">
    <location>
        <begin position="20"/>
        <end position="43"/>
    </location>
</feature>
<keyword evidence="5 6" id="KW-0472">Membrane</keyword>
<feature type="transmembrane region" description="Helical" evidence="6">
    <location>
        <begin position="85"/>
        <end position="109"/>
    </location>
</feature>
<evidence type="ECO:0000313" key="8">
    <source>
        <dbReference type="EMBL" id="AWN20755.1"/>
    </source>
</evidence>
<dbReference type="InterPro" id="IPR000515">
    <property type="entry name" value="MetI-like"/>
</dbReference>
<evidence type="ECO:0000256" key="4">
    <source>
        <dbReference type="ARBA" id="ARBA00022989"/>
    </source>
</evidence>
<dbReference type="CDD" id="cd06261">
    <property type="entry name" value="TM_PBP2"/>
    <property type="match status" value="1"/>
</dbReference>
<keyword evidence="4 6" id="KW-1133">Transmembrane helix</keyword>
<dbReference type="PROSITE" id="PS50928">
    <property type="entry name" value="ABC_TM1"/>
    <property type="match status" value="1"/>
</dbReference>
<evidence type="ECO:0000256" key="5">
    <source>
        <dbReference type="ARBA" id="ARBA00023136"/>
    </source>
</evidence>
<dbReference type="GeneID" id="93923883"/>
<gene>
    <name evidence="8" type="ORF">DK182_05065</name>
</gene>
<evidence type="ECO:0000256" key="2">
    <source>
        <dbReference type="ARBA" id="ARBA00022448"/>
    </source>
</evidence>
<sequence length="209" mass="22639">MIAYFKADADKLVQASLEHVQLTVSALFFALVFAFILTGLLYFLPKLREVSVYILSLFYAVPSFALFALLIPVTGLGKTTAIVALAAYAQYILVRSFLAGLLEVDPSLIEAAQGMGMTKGQILRKIRLPLAVPAIMSGIRLAATSIIMIATIGATIQAGGLGTILFDGLRTNSIPKLVWGIILSIAITLWVNLFLYLIEEICKPEMSRS</sequence>
<organism evidence="8 9">
    <name type="scientific">Streptococcus sobrinus</name>
    <dbReference type="NCBI Taxonomy" id="1310"/>
    <lineage>
        <taxon>Bacteria</taxon>
        <taxon>Bacillati</taxon>
        <taxon>Bacillota</taxon>
        <taxon>Bacilli</taxon>
        <taxon>Lactobacillales</taxon>
        <taxon>Streptococcaceae</taxon>
        <taxon>Streptococcus</taxon>
    </lineage>
</organism>
<dbReference type="PANTHER" id="PTHR30177:SF4">
    <property type="entry name" value="OSMOPROTECTANT IMPORT PERMEASE PROTEIN OSMW"/>
    <property type="match status" value="1"/>
</dbReference>
<comment type="subcellular location">
    <subcellularLocation>
        <location evidence="6">Cell membrane</location>
        <topology evidence="6">Multi-pass membrane protein</topology>
    </subcellularLocation>
    <subcellularLocation>
        <location evidence="1">Membrane</location>
        <topology evidence="1">Multi-pass membrane protein</topology>
    </subcellularLocation>
</comment>
<evidence type="ECO:0000259" key="7">
    <source>
        <dbReference type="PROSITE" id="PS50928"/>
    </source>
</evidence>
<keyword evidence="9" id="KW-1185">Reference proteome</keyword>
<dbReference type="SUPFAM" id="SSF161098">
    <property type="entry name" value="MetI-like"/>
    <property type="match status" value="1"/>
</dbReference>
<evidence type="ECO:0000256" key="6">
    <source>
        <dbReference type="RuleBase" id="RU363032"/>
    </source>
</evidence>
<evidence type="ECO:0000256" key="3">
    <source>
        <dbReference type="ARBA" id="ARBA00022692"/>
    </source>
</evidence>
<name>A0ABN5LLS9_9STRE</name>
<comment type="similarity">
    <text evidence="6">Belongs to the binding-protein-dependent transport system permease family.</text>
</comment>
<feature type="transmembrane region" description="Helical" evidence="6">
    <location>
        <begin position="177"/>
        <end position="198"/>
    </location>
</feature>
<dbReference type="Pfam" id="PF00528">
    <property type="entry name" value="BPD_transp_1"/>
    <property type="match status" value="1"/>
</dbReference>
<dbReference type="Proteomes" id="UP000245369">
    <property type="component" value="Chromosome"/>
</dbReference>
<dbReference type="PANTHER" id="PTHR30177">
    <property type="entry name" value="GLYCINE BETAINE/L-PROLINE TRANSPORT SYSTEM PERMEASE PROTEIN PROW"/>
    <property type="match status" value="1"/>
</dbReference>
<keyword evidence="3 6" id="KW-0812">Transmembrane</keyword>